<dbReference type="OrthoDB" id="4762738at2"/>
<dbReference type="KEGG" id="mhib:MHIB_23210"/>
<sequence>MAHGDSTAPWAKSRDERFAEFVKRTDSYNAAVVAAGDEPWHKDDLQVRRDLWDRRFRRPEPTKSLSIPSVQGLN</sequence>
<dbReference type="Proteomes" id="UP000467260">
    <property type="component" value="Chromosome"/>
</dbReference>
<dbReference type="RefSeq" id="WP_133054886.1">
    <property type="nucleotide sequence ID" value="NZ_AP022609.1"/>
</dbReference>
<keyword evidence="2" id="KW-1185">Reference proteome</keyword>
<accession>A0A7I7X4Y6</accession>
<evidence type="ECO:0000313" key="2">
    <source>
        <dbReference type="Proteomes" id="UP000467260"/>
    </source>
</evidence>
<evidence type="ECO:0000313" key="1">
    <source>
        <dbReference type="EMBL" id="BBZ23903.1"/>
    </source>
</evidence>
<dbReference type="EMBL" id="AP022609">
    <property type="protein sequence ID" value="BBZ23903.1"/>
    <property type="molecule type" value="Genomic_DNA"/>
</dbReference>
<gene>
    <name evidence="1" type="ORF">MHIB_23210</name>
</gene>
<dbReference type="AlphaFoldDB" id="A0A7I7X4Y6"/>
<name>A0A7I7X4Y6_9MYCO</name>
<reference evidence="1 2" key="1">
    <citation type="journal article" date="2019" name="Emerg. Microbes Infect.">
        <title>Comprehensive subspecies identification of 175 nontuberculous mycobacteria species based on 7547 genomic profiles.</title>
        <authorList>
            <person name="Matsumoto Y."/>
            <person name="Kinjo T."/>
            <person name="Motooka D."/>
            <person name="Nabeya D."/>
            <person name="Jung N."/>
            <person name="Uechi K."/>
            <person name="Horii T."/>
            <person name="Iida T."/>
            <person name="Fujita J."/>
            <person name="Nakamura S."/>
        </authorList>
    </citation>
    <scope>NUCLEOTIDE SEQUENCE [LARGE SCALE GENOMIC DNA]</scope>
    <source>
        <strain evidence="1 2">JCM 13571</strain>
    </source>
</reference>
<organism evidence="1 2">
    <name type="scientific">Mycolicibacter hiberniae</name>
    <dbReference type="NCBI Taxonomy" id="29314"/>
    <lineage>
        <taxon>Bacteria</taxon>
        <taxon>Bacillati</taxon>
        <taxon>Actinomycetota</taxon>
        <taxon>Actinomycetes</taxon>
        <taxon>Mycobacteriales</taxon>
        <taxon>Mycobacteriaceae</taxon>
        <taxon>Mycolicibacter</taxon>
    </lineage>
</organism>
<protein>
    <submittedName>
        <fullName evidence="1">Uncharacterized protein</fullName>
    </submittedName>
</protein>
<proteinExistence type="predicted"/>